<name>A0A9Q1JAV8_SYNKA</name>
<dbReference type="Gene3D" id="3.80.10.10">
    <property type="entry name" value="Ribonuclease Inhibitor"/>
    <property type="match status" value="1"/>
</dbReference>
<evidence type="ECO:0000313" key="2">
    <source>
        <dbReference type="EMBL" id="KAJ8379976.1"/>
    </source>
</evidence>
<proteinExistence type="predicted"/>
<evidence type="ECO:0000256" key="1">
    <source>
        <dbReference type="SAM" id="SignalP"/>
    </source>
</evidence>
<gene>
    <name evidence="2" type="ORF">SKAU_G00007540</name>
</gene>
<feature type="signal peptide" evidence="1">
    <location>
        <begin position="1"/>
        <end position="29"/>
    </location>
</feature>
<organism evidence="2 3">
    <name type="scientific">Synaphobranchus kaupii</name>
    <name type="common">Kaup's arrowtooth eel</name>
    <dbReference type="NCBI Taxonomy" id="118154"/>
    <lineage>
        <taxon>Eukaryota</taxon>
        <taxon>Metazoa</taxon>
        <taxon>Chordata</taxon>
        <taxon>Craniata</taxon>
        <taxon>Vertebrata</taxon>
        <taxon>Euteleostomi</taxon>
        <taxon>Actinopterygii</taxon>
        <taxon>Neopterygii</taxon>
        <taxon>Teleostei</taxon>
        <taxon>Anguilliformes</taxon>
        <taxon>Synaphobranchidae</taxon>
        <taxon>Synaphobranchus</taxon>
    </lineage>
</organism>
<dbReference type="OrthoDB" id="10031018at2759"/>
<dbReference type="EMBL" id="JAINUF010000001">
    <property type="protein sequence ID" value="KAJ8379976.1"/>
    <property type="molecule type" value="Genomic_DNA"/>
</dbReference>
<keyword evidence="3" id="KW-1185">Reference proteome</keyword>
<accession>A0A9Q1JAV8</accession>
<keyword evidence="1" id="KW-0732">Signal</keyword>
<evidence type="ECO:0000313" key="3">
    <source>
        <dbReference type="Proteomes" id="UP001152622"/>
    </source>
</evidence>
<dbReference type="InterPro" id="IPR032675">
    <property type="entry name" value="LRR_dom_sf"/>
</dbReference>
<reference evidence="2" key="1">
    <citation type="journal article" date="2023" name="Science">
        <title>Genome structures resolve the early diversification of teleost fishes.</title>
        <authorList>
            <person name="Parey E."/>
            <person name="Louis A."/>
            <person name="Montfort J."/>
            <person name="Bouchez O."/>
            <person name="Roques C."/>
            <person name="Iampietro C."/>
            <person name="Lluch J."/>
            <person name="Castinel A."/>
            <person name="Donnadieu C."/>
            <person name="Desvignes T."/>
            <person name="Floi Bucao C."/>
            <person name="Jouanno E."/>
            <person name="Wen M."/>
            <person name="Mejri S."/>
            <person name="Dirks R."/>
            <person name="Jansen H."/>
            <person name="Henkel C."/>
            <person name="Chen W.J."/>
            <person name="Zahm M."/>
            <person name="Cabau C."/>
            <person name="Klopp C."/>
            <person name="Thompson A.W."/>
            <person name="Robinson-Rechavi M."/>
            <person name="Braasch I."/>
            <person name="Lecointre G."/>
            <person name="Bobe J."/>
            <person name="Postlethwait J.H."/>
            <person name="Berthelot C."/>
            <person name="Roest Crollius H."/>
            <person name="Guiguen Y."/>
        </authorList>
    </citation>
    <scope>NUCLEOTIDE SEQUENCE</scope>
    <source>
        <strain evidence="2">WJC10195</strain>
    </source>
</reference>
<comment type="caution">
    <text evidence="2">The sequence shown here is derived from an EMBL/GenBank/DDBJ whole genome shotgun (WGS) entry which is preliminary data.</text>
</comment>
<dbReference type="Proteomes" id="UP001152622">
    <property type="component" value="Chromosome 1"/>
</dbReference>
<dbReference type="AlphaFoldDB" id="A0A9Q1JAV8"/>
<sequence>MGTMRIPGVGVPFWGRLLLLLYFLAASESRLVQACPGLITSGCSCTDERSKAHTTTSVRKRVSCSGEELSETPQASLLPNRTVTLILSRNRIRVLRNGSFAGLGALEKLPEGLRLSPDARARRRPIWILPLGGPVGRAARQQGGFSIIAELCGKDRVITPPSVIICKPRCTVQDKGIIGRKGPLAAFAALRRRPRRPAHAVLVRS</sequence>
<feature type="chain" id="PRO_5040298726" evidence="1">
    <location>
        <begin position="30"/>
        <end position="205"/>
    </location>
</feature>
<dbReference type="SUPFAM" id="SSF52058">
    <property type="entry name" value="L domain-like"/>
    <property type="match status" value="1"/>
</dbReference>
<protein>
    <submittedName>
        <fullName evidence="2">Uncharacterized protein</fullName>
    </submittedName>
</protein>